<feature type="region of interest" description="Disordered" evidence="1">
    <location>
        <begin position="92"/>
        <end position="119"/>
    </location>
</feature>
<evidence type="ECO:0000256" key="2">
    <source>
        <dbReference type="SAM" id="Phobius"/>
    </source>
</evidence>
<accession>M1NAB7</accession>
<dbReference type="KEGG" id="dsf:UWK_00218"/>
<evidence type="ECO:0000256" key="1">
    <source>
        <dbReference type="SAM" id="MobiDB-lite"/>
    </source>
</evidence>
<dbReference type="Proteomes" id="UP000011721">
    <property type="component" value="Chromosome"/>
</dbReference>
<keyword evidence="2" id="KW-0472">Membrane</keyword>
<keyword evidence="2" id="KW-0812">Transmembrane</keyword>
<dbReference type="HOGENOM" id="CLU_1324644_0_0_7"/>
<feature type="transmembrane region" description="Helical" evidence="2">
    <location>
        <begin position="52"/>
        <end position="73"/>
    </location>
</feature>
<dbReference type="EMBL" id="CP003985">
    <property type="protein sequence ID" value="AGF76804.1"/>
    <property type="molecule type" value="Genomic_DNA"/>
</dbReference>
<proteinExistence type="predicted"/>
<feature type="compositionally biased region" description="Basic and acidic residues" evidence="1">
    <location>
        <begin position="102"/>
        <end position="119"/>
    </location>
</feature>
<keyword evidence="4" id="KW-1185">Reference proteome</keyword>
<organism evidence="3 4">
    <name type="scientific">Desulfocapsa sulfexigens (strain DSM 10523 / SB164P1)</name>
    <dbReference type="NCBI Taxonomy" id="1167006"/>
    <lineage>
        <taxon>Bacteria</taxon>
        <taxon>Pseudomonadati</taxon>
        <taxon>Thermodesulfobacteriota</taxon>
        <taxon>Desulfobulbia</taxon>
        <taxon>Desulfobulbales</taxon>
        <taxon>Desulfocapsaceae</taxon>
        <taxon>Desulfocapsa</taxon>
    </lineage>
</organism>
<dbReference type="AlphaFoldDB" id="M1NAB7"/>
<reference evidence="4" key="1">
    <citation type="journal article" date="2013" name="Stand. Genomic Sci.">
        <title>Complete genome sequence of Desulfocapsa sulfexigens, a marine deltaproteobacterium specialized in disproportionating inorganic sulfur compounds.</title>
        <authorList>
            <person name="Finster K.W."/>
            <person name="Kjeldsen K.U."/>
            <person name="Kube M."/>
            <person name="Reinhardt R."/>
            <person name="Mussmann M."/>
            <person name="Amann R."/>
            <person name="Schreiber L."/>
        </authorList>
    </citation>
    <scope>NUCLEOTIDE SEQUENCE [LARGE SCALE GENOMIC DNA]</scope>
    <source>
        <strain evidence="4">DSM 10523 / SB164P1</strain>
    </source>
</reference>
<evidence type="ECO:0000313" key="3">
    <source>
        <dbReference type="EMBL" id="AGF76804.1"/>
    </source>
</evidence>
<dbReference type="RefSeq" id="WP_015402503.1">
    <property type="nucleotide sequence ID" value="NC_020304.1"/>
</dbReference>
<dbReference type="OrthoDB" id="9897446at2"/>
<evidence type="ECO:0000313" key="4">
    <source>
        <dbReference type="Proteomes" id="UP000011721"/>
    </source>
</evidence>
<protein>
    <submittedName>
        <fullName evidence="3">Uncharacterized protein</fullName>
    </submittedName>
</protein>
<sequence>MNEPTKVTKVLINKIHGKRKQDSKFWQSEFSEAGQEPVVPKRPNRSNVTQSVTFFILSFIGIGMVGYGGYFMYVKYSNEFSDPVAINPQRATELPAITTRPNRPEKRSHPSEDNPVTKKELDKAIQKALALQKNKYKSNIQTVNTSPIKPPYHPPEKFRYYQVELVNGSIIKAKSATKIGEMYTITNMEGTEFSLNRDEIKTVKKIL</sequence>
<gene>
    <name evidence="3" type="ordered locus">UWK_00218</name>
</gene>
<name>M1NAB7_DESSD</name>
<keyword evidence="2" id="KW-1133">Transmembrane helix</keyword>